<evidence type="ECO:0000313" key="2">
    <source>
        <dbReference type="EMBL" id="AGO49007.1"/>
    </source>
</evidence>
<sequence>MSNAMGNFREREVEYNGKTQIEYQTAARLVRLGKESPNLNYVNAQGVKKNYILNTIEVDMPGGKTKQFSAMCYEANYKPEARKDFAEGDDEPLEVGVSYLTTLRFGEDGTPNLQMSHLTNANRATADDFAFLVQGKDGALEFESESDEAKTEAAKALEGAPEENGTN</sequence>
<organism evidence="2 3">
    <name type="scientific">Cellulophaga phage phi14:2</name>
    <dbReference type="NCBI Taxonomy" id="1327990"/>
    <lineage>
        <taxon>Viruses</taxon>
        <taxon>Duplodnaviria</taxon>
        <taxon>Heunggongvirae</taxon>
        <taxon>Uroviricota</taxon>
        <taxon>Caudoviricetes</taxon>
        <taxon>Crassvirales</taxon>
        <taxon>Steigviridae</taxon>
        <taxon>Asinivirinae</taxon>
        <taxon>Akihdevirus</taxon>
        <taxon>Akihdevirus balticus</taxon>
    </lineage>
</organism>
<feature type="region of interest" description="Disordered" evidence="1">
    <location>
        <begin position="142"/>
        <end position="167"/>
    </location>
</feature>
<name>S0A3L2_9CAUD</name>
<dbReference type="Proteomes" id="UP000014725">
    <property type="component" value="Segment"/>
</dbReference>
<dbReference type="GeneID" id="16797400"/>
<dbReference type="EMBL" id="KC821624">
    <property type="protein sequence ID" value="AGO49007.1"/>
    <property type="molecule type" value="Genomic_DNA"/>
</dbReference>
<protein>
    <submittedName>
        <fullName evidence="2">Uncharacterized protein</fullName>
    </submittedName>
</protein>
<reference evidence="2 3" key="1">
    <citation type="journal article" date="2013" name="Proc. Natl. Acad. Sci. U.S.A.">
        <title>Twelve previously unknown phage genera are ubiquitous in global oceans.</title>
        <authorList>
            <person name="Holmfeldt K."/>
            <person name="Solonenko N."/>
            <person name="Shah M."/>
            <person name="Corrier K."/>
            <person name="Riemann L."/>
            <person name="Verberkmoes N.C."/>
            <person name="Sullivan M.B."/>
        </authorList>
    </citation>
    <scope>NUCLEOTIDE SEQUENCE [LARGE SCALE GENOMIC DNA]</scope>
    <source>
        <strain evidence="2">Phi14:2</strain>
    </source>
</reference>
<evidence type="ECO:0000256" key="1">
    <source>
        <dbReference type="SAM" id="MobiDB-lite"/>
    </source>
</evidence>
<gene>
    <name evidence="2" type="ORF">Phi14:2_gp129</name>
</gene>
<keyword evidence="3" id="KW-1185">Reference proteome</keyword>
<dbReference type="KEGG" id="vg:16797400"/>
<evidence type="ECO:0000313" key="3">
    <source>
        <dbReference type="Proteomes" id="UP000014725"/>
    </source>
</evidence>
<accession>S0A3L2</accession>
<proteinExistence type="predicted"/>
<reference evidence="3" key="2">
    <citation type="submission" date="2013-03" db="EMBL/GenBank/DDBJ databases">
        <title>The Cellulophaga phages: a novel, diverse, and globally ubiquitous model system.</title>
        <authorList>
            <person name="Holmfeldt K."/>
            <person name="Solonenko N."/>
            <person name="Shah M."/>
            <person name="Corrier K."/>
            <person name="Riemann L."/>
            <person name="VerBerkmoes N.C."/>
            <person name="Sullivan M.B."/>
        </authorList>
    </citation>
    <scope>NUCLEOTIDE SEQUENCE [LARGE SCALE GENOMIC DNA]</scope>
</reference>